<proteinExistence type="predicted"/>
<name>A0AA43MBC2_9BURK</name>
<dbReference type="EMBL" id="JARXYA010000011">
    <property type="protein sequence ID" value="MDH6504647.1"/>
    <property type="molecule type" value="Genomic_DNA"/>
</dbReference>
<dbReference type="AlphaFoldDB" id="A0AA43MBC2"/>
<evidence type="ECO:0000313" key="2">
    <source>
        <dbReference type="Proteomes" id="UP001161160"/>
    </source>
</evidence>
<reference evidence="1" key="1">
    <citation type="submission" date="2023-04" db="EMBL/GenBank/DDBJ databases">
        <title>Genome Encyclopedia of Bacteria and Archaea VI: Functional Genomics of Type Strains.</title>
        <authorList>
            <person name="Whitman W."/>
        </authorList>
    </citation>
    <scope>NUCLEOTIDE SEQUENCE</scope>
    <source>
        <strain evidence="1">Enz.4-51</strain>
    </source>
</reference>
<keyword evidence="2" id="KW-1185">Reference proteome</keyword>
<comment type="caution">
    <text evidence="1">The sequence shown here is derived from an EMBL/GenBank/DDBJ whole genome shotgun (WGS) entry which is preliminary data.</text>
</comment>
<gene>
    <name evidence="1" type="ORF">M2127_001973</name>
</gene>
<protein>
    <submittedName>
        <fullName evidence="1">Uncharacterized protein</fullName>
    </submittedName>
</protein>
<organism evidence="1 2">
    <name type="scientific">Polynucleobacter sphagniphilus</name>
    <dbReference type="NCBI Taxonomy" id="1743169"/>
    <lineage>
        <taxon>Bacteria</taxon>
        <taxon>Pseudomonadati</taxon>
        <taxon>Pseudomonadota</taxon>
        <taxon>Betaproteobacteria</taxon>
        <taxon>Burkholderiales</taxon>
        <taxon>Burkholderiaceae</taxon>
        <taxon>Polynucleobacter</taxon>
    </lineage>
</organism>
<sequence>MSTLFNGKVSKQTRALIALGFLLFSLLGTQYLGFAHSVSHAGFQGVNLEFNTGDRTSFGISHAAADCHLFDALTLASFIAPDVQSSIGVLSYSGTFTPLLVVTVFQALASPYQSRAPPSITL</sequence>
<dbReference type="RefSeq" id="WP_215271596.1">
    <property type="nucleotide sequence ID" value="NZ_JARXVX010000001.1"/>
</dbReference>
<dbReference type="GeneID" id="83595436"/>
<evidence type="ECO:0000313" key="1">
    <source>
        <dbReference type="EMBL" id="MDH6504647.1"/>
    </source>
</evidence>
<accession>A0AA43MBC2</accession>
<dbReference type="Proteomes" id="UP001161160">
    <property type="component" value="Unassembled WGS sequence"/>
</dbReference>